<reference evidence="3 4" key="1">
    <citation type="submission" date="2017-01" db="EMBL/GenBank/DDBJ databases">
        <authorList>
            <person name="Varghese N."/>
            <person name="Submissions S."/>
        </authorList>
    </citation>
    <scope>NUCLEOTIDE SEQUENCE [LARGE SCALE GENOMIC DNA]</scope>
    <source>
        <strain evidence="3 4">ATCC 23464</strain>
    </source>
</reference>
<feature type="domain" description="Phage capsid-like C-terminal" evidence="2">
    <location>
        <begin position="137"/>
        <end position="410"/>
    </location>
</feature>
<evidence type="ECO:0000259" key="2">
    <source>
        <dbReference type="Pfam" id="PF05065"/>
    </source>
</evidence>
<protein>
    <submittedName>
        <fullName evidence="3">Phage major capsid protein, HK97 family</fullName>
    </submittedName>
</protein>
<dbReference type="InterPro" id="IPR024455">
    <property type="entry name" value="Phage_capsid"/>
</dbReference>
<dbReference type="SUPFAM" id="SSF56563">
    <property type="entry name" value="Major capsid protein gp5"/>
    <property type="match status" value="1"/>
</dbReference>
<keyword evidence="4" id="KW-1185">Reference proteome</keyword>
<gene>
    <name evidence="3" type="ORF">SAMN05421578_1477</name>
</gene>
<evidence type="ECO:0000256" key="1">
    <source>
        <dbReference type="ARBA" id="ARBA00004328"/>
    </source>
</evidence>
<dbReference type="Proteomes" id="UP000186666">
    <property type="component" value="Unassembled WGS sequence"/>
</dbReference>
<dbReference type="RefSeq" id="WP_068591271.1">
    <property type="nucleotide sequence ID" value="NZ_FTNK01000047.1"/>
</dbReference>
<proteinExistence type="predicted"/>
<comment type="caution">
    <text evidence="3">The sequence shown here is derived from an EMBL/GenBank/DDBJ whole genome shotgun (WGS) entry which is preliminary data.</text>
</comment>
<sequence>MSPEERELRQRIAALAEEARALFEEDKTTEARSKLDKAKALKELLKVEFGVENDESDSRSNETLVPVDEMYGATQQQGGQLILKKEQRMADNAKPFIVNGEKRQLSIGKYVRGIVTGNWKDAESEKRAMSEGVLSSGGYMVPDLLSSQVIDLARNQARVIQAGAVTVPMESNKLTLAKVLNGPKVGWKAENATIVESNDTTLGAINLEAKTLVGMMRFSIELLEDAANIDSIISNELSASLSLELDRAALFGSGADDEPLGLYNTPGVQKIDMGANGAAIEGYNKFSEAVEYVRNVNGEATGIILSPRTAGAIDRLADSTGQPLKAPASYETLAKYSTNQVPLNQVKGTAKNASVSLVGDWSQLLIGARTNLMLEASREAAGAFEKMQVVVRAYLRADIAVAKADHFVAIDGIIPA</sequence>
<evidence type="ECO:0000313" key="4">
    <source>
        <dbReference type="Proteomes" id="UP000186666"/>
    </source>
</evidence>
<organism evidence="3 4">
    <name type="scientific">Paenibacillus macquariensis</name>
    <dbReference type="NCBI Taxonomy" id="948756"/>
    <lineage>
        <taxon>Bacteria</taxon>
        <taxon>Bacillati</taxon>
        <taxon>Bacillota</taxon>
        <taxon>Bacilli</taxon>
        <taxon>Bacillales</taxon>
        <taxon>Paenibacillaceae</taxon>
        <taxon>Paenibacillus</taxon>
    </lineage>
</organism>
<dbReference type="EMBL" id="FTNK01000047">
    <property type="protein sequence ID" value="SIR72430.1"/>
    <property type="molecule type" value="Genomic_DNA"/>
</dbReference>
<dbReference type="InterPro" id="IPR054612">
    <property type="entry name" value="Phage_capsid-like_C"/>
</dbReference>
<dbReference type="Gene3D" id="3.30.2320.10">
    <property type="entry name" value="hypothetical protein PF0899 domain"/>
    <property type="match status" value="1"/>
</dbReference>
<dbReference type="NCBIfam" id="TIGR01554">
    <property type="entry name" value="major_cap_HK97"/>
    <property type="match status" value="1"/>
</dbReference>
<comment type="subcellular location">
    <subcellularLocation>
        <location evidence="1">Virion</location>
    </subcellularLocation>
</comment>
<evidence type="ECO:0000313" key="3">
    <source>
        <dbReference type="EMBL" id="SIR72430.1"/>
    </source>
</evidence>
<name>A0ABY1KGW2_9BACL</name>
<dbReference type="Pfam" id="PF05065">
    <property type="entry name" value="Phage_capsid"/>
    <property type="match status" value="1"/>
</dbReference>
<dbReference type="Gene3D" id="3.30.2400.10">
    <property type="entry name" value="Major capsid protein gp5"/>
    <property type="match status" value="1"/>
</dbReference>
<accession>A0ABY1KGW2</accession>